<keyword evidence="6" id="KW-0418">Kinase</keyword>
<sequence length="569" mass="63851">MENSIESSLTTMHKTVIVINLFFVSYSLWIVGAGQSIGNLLMVSLFFLFGVYLSTYTLMNKNRMIYFWDVLCLLSSFAALNIVTYTTGGYYSTYHFLYLMPVVIFIFDGKISLAKAFVNLTTAAMALCWLVQMHMVKHSFVIDDNFLYLLGVIVLMRFEFRILSRLTETVEQKILQMEGDVKIDHQTCLWRYSEFEKLLKGKVLQWKTEGIPFQLVIIDLGNLQYHNSKYGFKTGDKIISGMAEALRNALPSGDEAFRYSGDQFAVFSGADKGTVEEFINGLQADARRVAAKLDIDRLNLLVGCANCPEDACAEDDILEHAMNRLEDAKALVKREKIERQKRAEKMALVGHLAAGLAHELRNPLTSVKGFCQLAKEATGEPTVKGYLDFANDDVERLIKLINDFLLLTKPSAPHLQPLDIIDLLQEIIDFLESQARLYEVSVVMQIPSCFPLVMGDKEQLRQAIVNVMVNAFEAISENGQLNVRLYSLADRIAIAFEDNGMGITKQDISHILNPFFTTKEEGTGLGLAITQHIVASHGGDIVVRSEEGMGTVVTLYLPVLEEKVKHMIG</sequence>
<keyword evidence="5" id="KW-0547">Nucleotide-binding</keyword>
<evidence type="ECO:0000259" key="11">
    <source>
        <dbReference type="PROSITE" id="PS50887"/>
    </source>
</evidence>
<dbReference type="Gene3D" id="3.30.565.10">
    <property type="entry name" value="Histidine kinase-like ATPase, C-terminal domain"/>
    <property type="match status" value="1"/>
</dbReference>
<dbReference type="InterPro" id="IPR005467">
    <property type="entry name" value="His_kinase_dom"/>
</dbReference>
<keyword evidence="9" id="KW-0812">Transmembrane</keyword>
<evidence type="ECO:0000256" key="6">
    <source>
        <dbReference type="ARBA" id="ARBA00022777"/>
    </source>
</evidence>
<dbReference type="PROSITE" id="PS50887">
    <property type="entry name" value="GGDEF"/>
    <property type="match status" value="1"/>
</dbReference>
<dbReference type="SUPFAM" id="SSF55874">
    <property type="entry name" value="ATPase domain of HSP90 chaperone/DNA topoisomerase II/histidine kinase"/>
    <property type="match status" value="1"/>
</dbReference>
<keyword evidence="3" id="KW-0597">Phosphoprotein</keyword>
<dbReference type="InterPro" id="IPR003594">
    <property type="entry name" value="HATPase_dom"/>
</dbReference>
<proteinExistence type="predicted"/>
<keyword evidence="9" id="KW-0472">Membrane</keyword>
<feature type="transmembrane region" description="Helical" evidence="9">
    <location>
        <begin position="65"/>
        <end position="85"/>
    </location>
</feature>
<dbReference type="Pfam" id="PF00990">
    <property type="entry name" value="GGDEF"/>
    <property type="match status" value="1"/>
</dbReference>
<feature type="transmembrane region" description="Helical" evidence="9">
    <location>
        <begin position="37"/>
        <end position="58"/>
    </location>
</feature>
<dbReference type="SUPFAM" id="SSF55073">
    <property type="entry name" value="Nucleotide cyclase"/>
    <property type="match status" value="1"/>
</dbReference>
<dbReference type="InterPro" id="IPR004358">
    <property type="entry name" value="Sig_transdc_His_kin-like_C"/>
</dbReference>
<dbReference type="Pfam" id="PF00512">
    <property type="entry name" value="HisKA"/>
    <property type="match status" value="1"/>
</dbReference>
<evidence type="ECO:0000313" key="12">
    <source>
        <dbReference type="EMBL" id="WRO23324.1"/>
    </source>
</evidence>
<evidence type="ECO:0000259" key="10">
    <source>
        <dbReference type="PROSITE" id="PS50109"/>
    </source>
</evidence>
<dbReference type="SMART" id="SM00387">
    <property type="entry name" value="HATPase_c"/>
    <property type="match status" value="1"/>
</dbReference>
<evidence type="ECO:0000256" key="8">
    <source>
        <dbReference type="ARBA" id="ARBA00023012"/>
    </source>
</evidence>
<keyword evidence="4" id="KW-0808">Transferase</keyword>
<comment type="catalytic activity">
    <reaction evidence="1">
        <text>ATP + protein L-histidine = ADP + protein N-phospho-L-histidine.</text>
        <dbReference type="EC" id="2.7.13.3"/>
    </reaction>
</comment>
<dbReference type="SUPFAM" id="SSF47384">
    <property type="entry name" value="Homodimeric domain of signal transducing histidine kinase"/>
    <property type="match status" value="1"/>
</dbReference>
<keyword evidence="8" id="KW-0902">Two-component regulatory system</keyword>
<feature type="domain" description="GGDEF" evidence="11">
    <location>
        <begin position="211"/>
        <end position="342"/>
    </location>
</feature>
<evidence type="ECO:0000256" key="2">
    <source>
        <dbReference type="ARBA" id="ARBA00012438"/>
    </source>
</evidence>
<dbReference type="CDD" id="cd00082">
    <property type="entry name" value="HisKA"/>
    <property type="match status" value="1"/>
</dbReference>
<dbReference type="PROSITE" id="PS50109">
    <property type="entry name" value="HIS_KIN"/>
    <property type="match status" value="1"/>
</dbReference>
<feature type="domain" description="Histidine kinase" evidence="10">
    <location>
        <begin position="355"/>
        <end position="561"/>
    </location>
</feature>
<dbReference type="InterPro" id="IPR000160">
    <property type="entry name" value="GGDEF_dom"/>
</dbReference>
<dbReference type="SMART" id="SM00267">
    <property type="entry name" value="GGDEF"/>
    <property type="match status" value="1"/>
</dbReference>
<feature type="transmembrane region" description="Helical" evidence="9">
    <location>
        <begin position="91"/>
        <end position="109"/>
    </location>
</feature>
<name>A0AAU0USR6_9FIRM</name>
<evidence type="ECO:0000256" key="7">
    <source>
        <dbReference type="ARBA" id="ARBA00022840"/>
    </source>
</evidence>
<dbReference type="KEGG" id="dbc:MFMK1_003181"/>
<dbReference type="RefSeq" id="WP_366922706.1">
    <property type="nucleotide sequence ID" value="NZ_CP121694.1"/>
</dbReference>
<dbReference type="AlphaFoldDB" id="A0AAU0USR6"/>
<dbReference type="InterPro" id="IPR029787">
    <property type="entry name" value="Nucleotide_cyclase"/>
</dbReference>
<dbReference type="InterPro" id="IPR036097">
    <property type="entry name" value="HisK_dim/P_sf"/>
</dbReference>
<dbReference type="InterPro" id="IPR036890">
    <property type="entry name" value="HATPase_C_sf"/>
</dbReference>
<dbReference type="PANTHER" id="PTHR43065">
    <property type="entry name" value="SENSOR HISTIDINE KINASE"/>
    <property type="match status" value="1"/>
</dbReference>
<accession>A0AAU0USR6</accession>
<gene>
    <name evidence="12" type="ORF">MFMK1_003181</name>
</gene>
<dbReference type="PANTHER" id="PTHR43065:SF10">
    <property type="entry name" value="PEROXIDE STRESS-ACTIVATED HISTIDINE KINASE MAK3"/>
    <property type="match status" value="1"/>
</dbReference>
<dbReference type="PRINTS" id="PR00344">
    <property type="entry name" value="BCTRLSENSOR"/>
</dbReference>
<dbReference type="SMART" id="SM00388">
    <property type="entry name" value="HisKA"/>
    <property type="match status" value="1"/>
</dbReference>
<dbReference type="GO" id="GO:0000155">
    <property type="term" value="F:phosphorelay sensor kinase activity"/>
    <property type="evidence" value="ECO:0007669"/>
    <property type="project" value="InterPro"/>
</dbReference>
<evidence type="ECO:0000256" key="1">
    <source>
        <dbReference type="ARBA" id="ARBA00000085"/>
    </source>
</evidence>
<dbReference type="EMBL" id="CP121694">
    <property type="protein sequence ID" value="WRO23324.1"/>
    <property type="molecule type" value="Genomic_DNA"/>
</dbReference>
<dbReference type="GO" id="GO:0005524">
    <property type="term" value="F:ATP binding"/>
    <property type="evidence" value="ECO:0007669"/>
    <property type="project" value="UniProtKB-KW"/>
</dbReference>
<dbReference type="InterPro" id="IPR043128">
    <property type="entry name" value="Rev_trsase/Diguanyl_cyclase"/>
</dbReference>
<dbReference type="InterPro" id="IPR003661">
    <property type="entry name" value="HisK_dim/P_dom"/>
</dbReference>
<dbReference type="NCBIfam" id="TIGR00254">
    <property type="entry name" value="GGDEF"/>
    <property type="match status" value="1"/>
</dbReference>
<dbReference type="Pfam" id="PF02518">
    <property type="entry name" value="HATPase_c"/>
    <property type="match status" value="1"/>
</dbReference>
<dbReference type="Gene3D" id="1.10.287.130">
    <property type="match status" value="1"/>
</dbReference>
<dbReference type="Proteomes" id="UP001329915">
    <property type="component" value="Chromosome"/>
</dbReference>
<evidence type="ECO:0000256" key="4">
    <source>
        <dbReference type="ARBA" id="ARBA00022679"/>
    </source>
</evidence>
<evidence type="ECO:0000256" key="9">
    <source>
        <dbReference type="SAM" id="Phobius"/>
    </source>
</evidence>
<dbReference type="Gene3D" id="3.30.70.270">
    <property type="match status" value="1"/>
</dbReference>
<reference evidence="12 13" key="1">
    <citation type="submission" date="2023-04" db="EMBL/GenBank/DDBJ databases">
        <authorList>
            <person name="Hsu D."/>
        </authorList>
    </citation>
    <scope>NUCLEOTIDE SEQUENCE [LARGE SCALE GENOMIC DNA]</scope>
    <source>
        <strain evidence="12 13">MK1</strain>
    </source>
</reference>
<keyword evidence="9" id="KW-1133">Transmembrane helix</keyword>
<dbReference type="EC" id="2.7.13.3" evidence="2"/>
<feature type="transmembrane region" description="Helical" evidence="9">
    <location>
        <begin position="12"/>
        <end position="31"/>
    </location>
</feature>
<evidence type="ECO:0000256" key="3">
    <source>
        <dbReference type="ARBA" id="ARBA00022553"/>
    </source>
</evidence>
<evidence type="ECO:0000313" key="13">
    <source>
        <dbReference type="Proteomes" id="UP001329915"/>
    </source>
</evidence>
<keyword evidence="7 12" id="KW-0067">ATP-binding</keyword>
<evidence type="ECO:0000256" key="5">
    <source>
        <dbReference type="ARBA" id="ARBA00022741"/>
    </source>
</evidence>
<keyword evidence="13" id="KW-1185">Reference proteome</keyword>
<protein>
    <recommendedName>
        <fullName evidence="2">histidine kinase</fullName>
        <ecNumber evidence="2">2.7.13.3</ecNumber>
    </recommendedName>
</protein>
<organism evidence="12 13">
    <name type="scientific">Metallumcola ferriviriculae</name>
    <dbReference type="NCBI Taxonomy" id="3039180"/>
    <lineage>
        <taxon>Bacteria</taxon>
        <taxon>Bacillati</taxon>
        <taxon>Bacillota</taxon>
        <taxon>Clostridia</taxon>
        <taxon>Neomoorellales</taxon>
        <taxon>Desulfitibacteraceae</taxon>
        <taxon>Metallumcola</taxon>
    </lineage>
</organism>